<accession>A0AAN2A6W1</accession>
<evidence type="ECO:0000256" key="1">
    <source>
        <dbReference type="ARBA" id="ARBA00011955"/>
    </source>
</evidence>
<dbReference type="Pfam" id="PF02424">
    <property type="entry name" value="ApbE"/>
    <property type="match status" value="1"/>
</dbReference>
<evidence type="ECO:0000313" key="14">
    <source>
        <dbReference type="Proteomes" id="UP000528185"/>
    </source>
</evidence>
<keyword evidence="7 10" id="KW-0460">Magnesium</keyword>
<dbReference type="PANTHER" id="PTHR30040:SF2">
    <property type="entry name" value="FAD:PROTEIN FMN TRANSFERASE"/>
    <property type="match status" value="1"/>
</dbReference>
<evidence type="ECO:0000256" key="10">
    <source>
        <dbReference type="PIRNR" id="PIRNR006268"/>
    </source>
</evidence>
<dbReference type="InterPro" id="IPR003374">
    <property type="entry name" value="ApbE-like_sf"/>
</dbReference>
<evidence type="ECO:0000256" key="5">
    <source>
        <dbReference type="ARBA" id="ARBA00022723"/>
    </source>
</evidence>
<dbReference type="InterPro" id="IPR024932">
    <property type="entry name" value="ApbE"/>
</dbReference>
<organism evidence="13 14">
    <name type="scientific">Rhizobium rhizogenes</name>
    <name type="common">Agrobacterium rhizogenes</name>
    <dbReference type="NCBI Taxonomy" id="359"/>
    <lineage>
        <taxon>Bacteria</taxon>
        <taxon>Pseudomonadati</taxon>
        <taxon>Pseudomonadota</taxon>
        <taxon>Alphaproteobacteria</taxon>
        <taxon>Hyphomicrobiales</taxon>
        <taxon>Rhizobiaceae</taxon>
        <taxon>Rhizobium/Agrobacterium group</taxon>
        <taxon>Rhizobium</taxon>
    </lineage>
</organism>
<keyword evidence="6 10" id="KW-0274">FAD</keyword>
<evidence type="ECO:0000256" key="6">
    <source>
        <dbReference type="ARBA" id="ARBA00022827"/>
    </source>
</evidence>
<feature type="binding site" evidence="11">
    <location>
        <position position="198"/>
    </location>
    <ligand>
        <name>Mg(2+)</name>
        <dbReference type="ChEBI" id="CHEBI:18420"/>
    </ligand>
</feature>
<feature type="binding site" evidence="11">
    <location>
        <position position="308"/>
    </location>
    <ligand>
        <name>Mg(2+)</name>
        <dbReference type="ChEBI" id="CHEBI:18420"/>
    </ligand>
</feature>
<dbReference type="AlphaFoldDB" id="A0AAN2A6W1"/>
<feature type="compositionally biased region" description="Basic and acidic residues" evidence="12">
    <location>
        <begin position="1"/>
        <end position="17"/>
    </location>
</feature>
<reference evidence="13 14" key="1">
    <citation type="submission" date="2020-06" db="EMBL/GenBank/DDBJ databases">
        <authorList>
            <person name="De Coninck B."/>
            <person name="Ibrahim H."/>
        </authorList>
    </citation>
    <scope>NUCLEOTIDE SEQUENCE [LARGE SCALE GENOMIC DNA]</scope>
    <source>
        <strain evidence="13">Ag_rhizogenes_K599</strain>
    </source>
</reference>
<dbReference type="Proteomes" id="UP000528185">
    <property type="component" value="Unassembled WGS sequence"/>
</dbReference>
<sequence length="338" mass="36670">MRRPGERMTMDDRHHDGYGNGRPGRRRFITLMAAFAGLPLLPGKGFAGASPVIWRGQALGAPATLVLNHENRAEAERLLRRVVAEVSRLEDIFSLFREGSALAELNRTGVLAEPPSEMVELLDLCRRFHGLAEGAFDPTIQPLWLLHARHFSRDGADPAGPSARDMRKALALVGFDRVHFDRNRISLPQRGMALTLNGVAQGYVTDRIVALLRDAGVTSSLVDMGENRAIGANAQGAPWRIGLAQSEDATRPDMVLDIIDRAVATSAGAGFHFDSAGRFGHILDPRTGLTASRYARISVVADDAATADALSTAFSLMDARRIETLRASLGNVEVHLRA</sequence>
<evidence type="ECO:0000313" key="13">
    <source>
        <dbReference type="EMBL" id="CAD0214703.1"/>
    </source>
</evidence>
<name>A0AAN2A6W1_RHIRH</name>
<evidence type="ECO:0000256" key="11">
    <source>
        <dbReference type="PIRSR" id="PIRSR006268-2"/>
    </source>
</evidence>
<comment type="similarity">
    <text evidence="10">Belongs to the ApbE family.</text>
</comment>
<dbReference type="PANTHER" id="PTHR30040">
    <property type="entry name" value="THIAMINE BIOSYNTHESIS LIPOPROTEIN APBE"/>
    <property type="match status" value="1"/>
</dbReference>
<dbReference type="Gene3D" id="3.10.520.10">
    <property type="entry name" value="ApbE-like domains"/>
    <property type="match status" value="1"/>
</dbReference>
<keyword evidence="4 10" id="KW-0808">Transferase</keyword>
<proteinExistence type="inferred from homology"/>
<gene>
    <name evidence="13" type="ORF">AGRHK599_LOCUS2947</name>
</gene>
<comment type="cofactor">
    <cofactor evidence="11">
        <name>Mg(2+)</name>
        <dbReference type="ChEBI" id="CHEBI:18420"/>
    </cofactor>
    <cofactor evidence="11">
        <name>Mn(2+)</name>
        <dbReference type="ChEBI" id="CHEBI:29035"/>
    </cofactor>
    <text evidence="11">Magnesium. Can also use manganese.</text>
</comment>
<comment type="catalytic activity">
    <reaction evidence="9 10">
        <text>L-threonyl-[protein] + FAD = FMN-L-threonyl-[protein] + AMP + H(+)</text>
        <dbReference type="Rhea" id="RHEA:36847"/>
        <dbReference type="Rhea" id="RHEA-COMP:11060"/>
        <dbReference type="Rhea" id="RHEA-COMP:11061"/>
        <dbReference type="ChEBI" id="CHEBI:15378"/>
        <dbReference type="ChEBI" id="CHEBI:30013"/>
        <dbReference type="ChEBI" id="CHEBI:57692"/>
        <dbReference type="ChEBI" id="CHEBI:74257"/>
        <dbReference type="ChEBI" id="CHEBI:456215"/>
        <dbReference type="EC" id="2.7.1.180"/>
    </reaction>
</comment>
<protein>
    <recommendedName>
        <fullName evidence="2 10">FAD:protein FMN transferase</fullName>
        <ecNumber evidence="1 10">2.7.1.180</ecNumber>
    </recommendedName>
    <alternativeName>
        <fullName evidence="8 10">Flavin transferase</fullName>
    </alternativeName>
</protein>
<dbReference type="EMBL" id="CAICSX020000002">
    <property type="protein sequence ID" value="CAD0214703.1"/>
    <property type="molecule type" value="Genomic_DNA"/>
</dbReference>
<keyword evidence="3 10" id="KW-0285">Flavoprotein</keyword>
<feature type="binding site" evidence="11">
    <location>
        <position position="312"/>
    </location>
    <ligand>
        <name>Mg(2+)</name>
        <dbReference type="ChEBI" id="CHEBI:18420"/>
    </ligand>
</feature>
<evidence type="ECO:0000256" key="3">
    <source>
        <dbReference type="ARBA" id="ARBA00022630"/>
    </source>
</evidence>
<dbReference type="GO" id="GO:0046872">
    <property type="term" value="F:metal ion binding"/>
    <property type="evidence" value="ECO:0007669"/>
    <property type="project" value="UniProtKB-UniRule"/>
</dbReference>
<comment type="caution">
    <text evidence="13">The sequence shown here is derived from an EMBL/GenBank/DDBJ whole genome shotgun (WGS) entry which is preliminary data.</text>
</comment>
<evidence type="ECO:0000256" key="4">
    <source>
        <dbReference type="ARBA" id="ARBA00022679"/>
    </source>
</evidence>
<evidence type="ECO:0000256" key="12">
    <source>
        <dbReference type="SAM" id="MobiDB-lite"/>
    </source>
</evidence>
<dbReference type="GO" id="GO:0016740">
    <property type="term" value="F:transferase activity"/>
    <property type="evidence" value="ECO:0007669"/>
    <property type="project" value="UniProtKB-UniRule"/>
</dbReference>
<evidence type="ECO:0000256" key="7">
    <source>
        <dbReference type="ARBA" id="ARBA00022842"/>
    </source>
</evidence>
<dbReference type="PIRSF" id="PIRSF006268">
    <property type="entry name" value="ApbE"/>
    <property type="match status" value="1"/>
</dbReference>
<evidence type="ECO:0000256" key="2">
    <source>
        <dbReference type="ARBA" id="ARBA00016337"/>
    </source>
</evidence>
<dbReference type="EC" id="2.7.1.180" evidence="1 10"/>
<evidence type="ECO:0000256" key="8">
    <source>
        <dbReference type="ARBA" id="ARBA00031306"/>
    </source>
</evidence>
<dbReference type="SUPFAM" id="SSF143631">
    <property type="entry name" value="ApbE-like"/>
    <property type="match status" value="1"/>
</dbReference>
<keyword evidence="5 10" id="KW-0479">Metal-binding</keyword>
<evidence type="ECO:0000256" key="9">
    <source>
        <dbReference type="ARBA" id="ARBA00048540"/>
    </source>
</evidence>
<feature type="region of interest" description="Disordered" evidence="12">
    <location>
        <begin position="1"/>
        <end position="21"/>
    </location>
</feature>